<evidence type="ECO:0000256" key="1">
    <source>
        <dbReference type="ARBA" id="ARBA00010618"/>
    </source>
</evidence>
<keyword evidence="3" id="KW-0687">Ribonucleoprotein</keyword>
<keyword evidence="2 8" id="KW-0689">Ribosomal protein</keyword>
<feature type="non-terminal residue" evidence="8">
    <location>
        <position position="457"/>
    </location>
</feature>
<evidence type="ECO:0000313" key="8">
    <source>
        <dbReference type="EMBL" id="ADY45489.1"/>
    </source>
</evidence>
<evidence type="ECO:0000256" key="6">
    <source>
        <dbReference type="SAM" id="MobiDB-lite"/>
    </source>
</evidence>
<organism evidence="8">
    <name type="scientific">Ascaris suum</name>
    <name type="common">Pig roundworm</name>
    <name type="synonym">Ascaris lumbricoides</name>
    <dbReference type="NCBI Taxonomy" id="6253"/>
    <lineage>
        <taxon>Eukaryota</taxon>
        <taxon>Metazoa</taxon>
        <taxon>Ecdysozoa</taxon>
        <taxon>Nematoda</taxon>
        <taxon>Chromadorea</taxon>
        <taxon>Rhabditida</taxon>
        <taxon>Spirurina</taxon>
        <taxon>Ascaridomorpha</taxon>
        <taxon>Ascaridoidea</taxon>
        <taxon>Ascarididae</taxon>
        <taxon>Ascaris</taxon>
    </lineage>
</organism>
<dbReference type="InterPro" id="IPR041988">
    <property type="entry name" value="Ribosomal_uL24_KOW"/>
</dbReference>
<evidence type="ECO:0000256" key="5">
    <source>
        <dbReference type="ARBA" id="ARBA00035357"/>
    </source>
</evidence>
<accession>F1L5T5</accession>
<dbReference type="PROSITE" id="PS01108">
    <property type="entry name" value="RIBOSOMAL_L24"/>
    <property type="match status" value="1"/>
</dbReference>
<dbReference type="InterPro" id="IPR005824">
    <property type="entry name" value="KOW"/>
</dbReference>
<comment type="similarity">
    <text evidence="1">Belongs to the universal ribosomal protein uL24 family.</text>
</comment>
<dbReference type="AlphaFoldDB" id="F1L5T5"/>
<dbReference type="SUPFAM" id="SSF50104">
    <property type="entry name" value="Translation proteins SH3-like domain"/>
    <property type="match status" value="1"/>
</dbReference>
<dbReference type="SMART" id="SM00739">
    <property type="entry name" value="KOW"/>
    <property type="match status" value="1"/>
</dbReference>
<feature type="compositionally biased region" description="Basic and acidic residues" evidence="6">
    <location>
        <begin position="282"/>
        <end position="457"/>
    </location>
</feature>
<dbReference type="InterPro" id="IPR014722">
    <property type="entry name" value="Rib_uL2_dom2"/>
</dbReference>
<dbReference type="GO" id="GO:0006412">
    <property type="term" value="P:translation"/>
    <property type="evidence" value="ECO:0007669"/>
    <property type="project" value="InterPro"/>
</dbReference>
<protein>
    <recommendedName>
        <fullName evidence="4">Large ribosomal subunit protein uL24m</fullName>
    </recommendedName>
    <alternativeName>
        <fullName evidence="5">39S ribosomal protein L24, mitochondrial</fullName>
    </alternativeName>
</protein>
<evidence type="ECO:0000256" key="4">
    <source>
        <dbReference type="ARBA" id="ARBA00035283"/>
    </source>
</evidence>
<dbReference type="Pfam" id="PF00467">
    <property type="entry name" value="KOW"/>
    <property type="match status" value="1"/>
</dbReference>
<dbReference type="GO" id="GO:0003735">
    <property type="term" value="F:structural constituent of ribosome"/>
    <property type="evidence" value="ECO:0007669"/>
    <property type="project" value="InterPro"/>
</dbReference>
<name>F1L5T5_ASCSU</name>
<dbReference type="EMBL" id="JI171954">
    <property type="protein sequence ID" value="ADY45489.1"/>
    <property type="molecule type" value="mRNA"/>
</dbReference>
<dbReference type="Gene3D" id="2.30.30.30">
    <property type="match status" value="1"/>
</dbReference>
<evidence type="ECO:0000256" key="3">
    <source>
        <dbReference type="ARBA" id="ARBA00023274"/>
    </source>
</evidence>
<feature type="region of interest" description="Disordered" evidence="6">
    <location>
        <begin position="281"/>
        <end position="457"/>
    </location>
</feature>
<evidence type="ECO:0000256" key="2">
    <source>
        <dbReference type="ARBA" id="ARBA00022980"/>
    </source>
</evidence>
<dbReference type="PANTHER" id="PTHR12903">
    <property type="entry name" value="MITOCHONDRIAL RIBOSOMAL PROTEIN L24"/>
    <property type="match status" value="1"/>
</dbReference>
<proteinExistence type="evidence at transcript level"/>
<feature type="domain" description="KOW" evidence="7">
    <location>
        <begin position="125"/>
        <end position="152"/>
    </location>
</feature>
<dbReference type="InterPro" id="IPR008991">
    <property type="entry name" value="Translation_prot_SH3-like_sf"/>
</dbReference>
<dbReference type="InterPro" id="IPR005825">
    <property type="entry name" value="Ribosomal_uL24_CS"/>
</dbReference>
<dbReference type="GO" id="GO:1990904">
    <property type="term" value="C:ribonucleoprotein complex"/>
    <property type="evidence" value="ECO:0007669"/>
    <property type="project" value="UniProtKB-KW"/>
</dbReference>
<dbReference type="GO" id="GO:0003723">
    <property type="term" value="F:RNA binding"/>
    <property type="evidence" value="ECO:0007669"/>
    <property type="project" value="InterPro"/>
</dbReference>
<dbReference type="InterPro" id="IPR003256">
    <property type="entry name" value="Ribosomal_uL24"/>
</dbReference>
<dbReference type="CDD" id="cd06089">
    <property type="entry name" value="KOW_RPL26"/>
    <property type="match status" value="1"/>
</dbReference>
<dbReference type="GO" id="GO:0005840">
    <property type="term" value="C:ribosome"/>
    <property type="evidence" value="ECO:0007669"/>
    <property type="project" value="UniProtKB-KW"/>
</dbReference>
<reference evidence="8" key="1">
    <citation type="journal article" date="2011" name="Genome Res.">
        <title>Deep small RNA sequencing from the nematode Ascaris reveals conservation, functional diversification, and novel developmental profiles.</title>
        <authorList>
            <person name="Wang J."/>
            <person name="Czech B."/>
            <person name="Crunk A."/>
            <person name="Wallace A."/>
            <person name="Mitreva M."/>
            <person name="Hannon G.J."/>
            <person name="Davis R.E."/>
        </authorList>
    </citation>
    <scope>NUCLEOTIDE SEQUENCE</scope>
</reference>
<sequence length="457" mass="53130">MRLSAALLVRAVRRSYAELDYARHMPSEYVERMKRTVPKKVYGNRFGAPAVIRWTLHPDDYVPGSRRPWEQEEVQKNIARADKYHSAKLRGKFFPLRHAPSAKLRGKFFPLRHAPSEQIPREEWTIFPGDIVQVMVGKDKGKQGAVSHVIRDSNSVFVDGLHTILEEEIKDAKQMGLKKMMRWKEQPLDAKKQQVMLVDPNDNEPCTAKWVLNDAGDEYIRISERSGYEIPIPSRAAVTYDYLKPENYIEVEGKDTPPEMVLKQTYVPKLMSFEEEIMQEMGIKDETKEAIEKKDEKKPEDKEEKPNEAEDKSKNSEKRDTDNKKDEKKGEEKRAPDENAKEKKAEEKKEAGDEKEKEEVKEKAESEAKKENEKETKGTEEKESGDKKELEEKEKKDEKTAKEKKEGEEKGGEEKKEETEDREKGSEDKKEKVNDEDKEEKKAKEVKKDDSKKKEDE</sequence>
<evidence type="ECO:0000259" key="7">
    <source>
        <dbReference type="SMART" id="SM00739"/>
    </source>
</evidence>